<dbReference type="InterPro" id="IPR017452">
    <property type="entry name" value="GPCR_Rhodpsn_7TM"/>
</dbReference>
<dbReference type="PRINTS" id="PR00657">
    <property type="entry name" value="CCCHEMOKINER"/>
</dbReference>
<feature type="transmembrane region" description="Helical" evidence="12">
    <location>
        <begin position="65"/>
        <end position="85"/>
    </location>
</feature>
<evidence type="ECO:0000256" key="5">
    <source>
        <dbReference type="ARBA" id="ARBA00023040"/>
    </source>
</evidence>
<feature type="transmembrane region" description="Helical" evidence="12">
    <location>
        <begin position="230"/>
        <end position="253"/>
    </location>
</feature>
<comment type="subcellular location">
    <subcellularLocation>
        <location evidence="1">Cell membrane</location>
        <topology evidence="1">Multi-pass membrane protein</topology>
    </subcellularLocation>
</comment>
<gene>
    <name evidence="14" type="ORF">U0070_026077</name>
</gene>
<dbReference type="InterPro" id="IPR050119">
    <property type="entry name" value="CCR1-9-like"/>
</dbReference>
<evidence type="ECO:0000256" key="12">
    <source>
        <dbReference type="SAM" id="Phobius"/>
    </source>
</evidence>
<feature type="transmembrane region" description="Helical" evidence="12">
    <location>
        <begin position="265"/>
        <end position="289"/>
    </location>
</feature>
<protein>
    <recommendedName>
        <fullName evidence="13">G-protein coupled receptors family 1 profile domain-containing protein</fullName>
    </recommendedName>
</protein>
<feature type="region of interest" description="Disordered" evidence="11">
    <location>
        <begin position="361"/>
        <end position="380"/>
    </location>
</feature>
<evidence type="ECO:0000256" key="11">
    <source>
        <dbReference type="SAM" id="MobiDB-lite"/>
    </source>
</evidence>
<evidence type="ECO:0000256" key="8">
    <source>
        <dbReference type="ARBA" id="ARBA00023170"/>
    </source>
</evidence>
<evidence type="ECO:0000256" key="10">
    <source>
        <dbReference type="RuleBase" id="RU000688"/>
    </source>
</evidence>
<keyword evidence="6 12" id="KW-0472">Membrane</keyword>
<proteinExistence type="inferred from homology"/>
<keyword evidence="7" id="KW-1015">Disulfide bond</keyword>
<dbReference type="GO" id="GO:0006954">
    <property type="term" value="P:inflammatory response"/>
    <property type="evidence" value="ECO:0007669"/>
    <property type="project" value="InterPro"/>
</dbReference>
<dbReference type="GO" id="GO:0035717">
    <property type="term" value="F:chemokine (C-C motif) ligand 7 binding"/>
    <property type="evidence" value="ECO:0007669"/>
    <property type="project" value="TreeGrafter"/>
</dbReference>
<dbReference type="PROSITE" id="PS50262">
    <property type="entry name" value="G_PROTEIN_RECEP_F1_2"/>
    <property type="match status" value="1"/>
</dbReference>
<keyword evidence="4 12" id="KW-1133">Transmembrane helix</keyword>
<dbReference type="InterPro" id="IPR000355">
    <property type="entry name" value="Chemokine_rcpt"/>
</dbReference>
<dbReference type="Proteomes" id="UP001488838">
    <property type="component" value="Unassembled WGS sequence"/>
</dbReference>
<organism evidence="14 15">
    <name type="scientific">Myodes glareolus</name>
    <name type="common">Bank vole</name>
    <name type="synonym">Clethrionomys glareolus</name>
    <dbReference type="NCBI Taxonomy" id="447135"/>
    <lineage>
        <taxon>Eukaryota</taxon>
        <taxon>Metazoa</taxon>
        <taxon>Chordata</taxon>
        <taxon>Craniata</taxon>
        <taxon>Vertebrata</taxon>
        <taxon>Euteleostomi</taxon>
        <taxon>Mammalia</taxon>
        <taxon>Eutheria</taxon>
        <taxon>Euarchontoglires</taxon>
        <taxon>Glires</taxon>
        <taxon>Rodentia</taxon>
        <taxon>Myomorpha</taxon>
        <taxon>Muroidea</taxon>
        <taxon>Cricetidae</taxon>
        <taxon>Arvicolinae</taxon>
        <taxon>Myodes</taxon>
    </lineage>
</organism>
<dbReference type="GO" id="GO:0016493">
    <property type="term" value="F:C-C chemokine receptor activity"/>
    <property type="evidence" value="ECO:0007669"/>
    <property type="project" value="InterPro"/>
</dbReference>
<evidence type="ECO:0000313" key="15">
    <source>
        <dbReference type="Proteomes" id="UP001488838"/>
    </source>
</evidence>
<feature type="transmembrane region" description="Helical" evidence="12">
    <location>
        <begin position="97"/>
        <end position="117"/>
    </location>
</feature>
<dbReference type="InterPro" id="IPR002236">
    <property type="entry name" value="Chemokine_CCR1"/>
</dbReference>
<accession>A0AAW0HXM5</accession>
<name>A0AAW0HXM5_MYOGA</name>
<evidence type="ECO:0000313" key="14">
    <source>
        <dbReference type="EMBL" id="KAK7806934.1"/>
    </source>
</evidence>
<comment type="caution">
    <text evidence="14">The sequence shown here is derived from an EMBL/GenBank/DDBJ whole genome shotgun (WGS) entry which is preliminary data.</text>
</comment>
<feature type="transmembrane region" description="Helical" evidence="12">
    <location>
        <begin position="309"/>
        <end position="329"/>
    </location>
</feature>
<comment type="similarity">
    <text evidence="10">Belongs to the G-protein coupled receptor 1 family.</text>
</comment>
<feature type="transmembrane region" description="Helical" evidence="12">
    <location>
        <begin position="137"/>
        <end position="159"/>
    </location>
</feature>
<dbReference type="SUPFAM" id="SSF81321">
    <property type="entry name" value="Family A G protein-coupled receptor-like"/>
    <property type="match status" value="1"/>
</dbReference>
<evidence type="ECO:0000256" key="7">
    <source>
        <dbReference type="ARBA" id="ARBA00023157"/>
    </source>
</evidence>
<keyword evidence="15" id="KW-1185">Reference proteome</keyword>
<dbReference type="PROSITE" id="PS00237">
    <property type="entry name" value="G_PROTEIN_RECEP_F1_1"/>
    <property type="match status" value="1"/>
</dbReference>
<evidence type="ECO:0000259" key="13">
    <source>
        <dbReference type="PROSITE" id="PS50262"/>
    </source>
</evidence>
<dbReference type="GO" id="GO:0071791">
    <property type="term" value="F:chemokine (C-C motif) ligand 5 binding"/>
    <property type="evidence" value="ECO:0007669"/>
    <property type="project" value="TreeGrafter"/>
</dbReference>
<dbReference type="GO" id="GO:0009897">
    <property type="term" value="C:external side of plasma membrane"/>
    <property type="evidence" value="ECO:0007669"/>
    <property type="project" value="TreeGrafter"/>
</dbReference>
<dbReference type="PRINTS" id="PR00237">
    <property type="entry name" value="GPCRRHODOPSN"/>
</dbReference>
<dbReference type="InterPro" id="IPR000276">
    <property type="entry name" value="GPCR_Rhodpsn"/>
</dbReference>
<evidence type="ECO:0000256" key="4">
    <source>
        <dbReference type="ARBA" id="ARBA00022989"/>
    </source>
</evidence>
<sequence>MELVGEPPVFNRKVNIEAIAPDQFLMEISATTEDYYTTTGFDYGDSTPCQKATVRAFGAGFLPPLYSLVFIIGVIGNILVILVLMQYRRLRSMTSIYLFNLAISDLVFLSTLPFWIYYKLKDNWVFGDAMCKLLSGFYFLGLYSEIFFIILLTIDRYLAIVHAVFALRARTVAFGITTSIITWALAILASIPGLYFFKVQWEFTRHTCSPHYPIESLKQWKQFQALKLNLLGLILPLLVMIICYTGIVSILLRRPSEKKVKAVRLIFAITLLFFLLWTPYNLTVFVSAFQDVLFTNQCEQSKQLDLAKQVTEVIAYTHCCVNPVIYVFVGERFRKYLRQLFQRLVAGPLAKWLPSRFVDKPERASSMSPSTGEHELSAGL</sequence>
<keyword evidence="5 10" id="KW-0297">G-protein coupled receptor</keyword>
<dbReference type="PANTHER" id="PTHR10489:SF711">
    <property type="entry name" value="C-C CHEMOKINE RECEPTOR TYPE 1"/>
    <property type="match status" value="1"/>
</dbReference>
<dbReference type="Gene3D" id="1.20.1070.10">
    <property type="entry name" value="Rhodopsin 7-helix transmembrane proteins"/>
    <property type="match status" value="1"/>
</dbReference>
<dbReference type="GO" id="GO:0005737">
    <property type="term" value="C:cytoplasm"/>
    <property type="evidence" value="ECO:0007669"/>
    <property type="project" value="TreeGrafter"/>
</dbReference>
<dbReference type="AlphaFoldDB" id="A0AAW0HXM5"/>
<reference evidence="14 15" key="1">
    <citation type="journal article" date="2023" name="bioRxiv">
        <title>Conserved and derived expression patterns and positive selection on dental genes reveal complex evolutionary context of ever-growing rodent molars.</title>
        <authorList>
            <person name="Calamari Z.T."/>
            <person name="Song A."/>
            <person name="Cohen E."/>
            <person name="Akter M."/>
            <person name="Roy R.D."/>
            <person name="Hallikas O."/>
            <person name="Christensen M.M."/>
            <person name="Li P."/>
            <person name="Marangoni P."/>
            <person name="Jernvall J."/>
            <person name="Klein O.D."/>
        </authorList>
    </citation>
    <scope>NUCLEOTIDE SEQUENCE [LARGE SCALE GENOMIC DNA]</scope>
    <source>
        <strain evidence="14">V071</strain>
    </source>
</reference>
<dbReference type="Pfam" id="PF00001">
    <property type="entry name" value="7tm_1"/>
    <property type="match status" value="1"/>
</dbReference>
<keyword evidence="9 10" id="KW-0807">Transducer</keyword>
<dbReference type="GO" id="GO:0006955">
    <property type="term" value="P:immune response"/>
    <property type="evidence" value="ECO:0007669"/>
    <property type="project" value="InterPro"/>
</dbReference>
<dbReference type="GO" id="GO:0007204">
    <property type="term" value="P:positive regulation of cytosolic calcium ion concentration"/>
    <property type="evidence" value="ECO:0007669"/>
    <property type="project" value="TreeGrafter"/>
</dbReference>
<dbReference type="GO" id="GO:0019722">
    <property type="term" value="P:calcium-mediated signaling"/>
    <property type="evidence" value="ECO:0007669"/>
    <property type="project" value="TreeGrafter"/>
</dbReference>
<evidence type="ECO:0000256" key="2">
    <source>
        <dbReference type="ARBA" id="ARBA00022475"/>
    </source>
</evidence>
<evidence type="ECO:0000256" key="6">
    <source>
        <dbReference type="ARBA" id="ARBA00023136"/>
    </source>
</evidence>
<keyword evidence="8 10" id="KW-0675">Receptor</keyword>
<dbReference type="EMBL" id="JBBHLL010000287">
    <property type="protein sequence ID" value="KAK7806934.1"/>
    <property type="molecule type" value="Genomic_DNA"/>
</dbReference>
<feature type="domain" description="G-protein coupled receptors family 1 profile" evidence="13">
    <location>
        <begin position="76"/>
        <end position="326"/>
    </location>
</feature>
<dbReference type="PRINTS" id="PR01106">
    <property type="entry name" value="CHEMOKINER1"/>
</dbReference>
<feature type="transmembrane region" description="Helical" evidence="12">
    <location>
        <begin position="171"/>
        <end position="197"/>
    </location>
</feature>
<keyword evidence="2" id="KW-1003">Cell membrane</keyword>
<dbReference type="SMART" id="SM01381">
    <property type="entry name" value="7TM_GPCR_Srsx"/>
    <property type="match status" value="1"/>
</dbReference>
<dbReference type="GO" id="GO:0060326">
    <property type="term" value="P:cell chemotaxis"/>
    <property type="evidence" value="ECO:0007669"/>
    <property type="project" value="TreeGrafter"/>
</dbReference>
<dbReference type="FunFam" id="1.20.1070.10:FF:000026">
    <property type="entry name" value="C-C chemokine receptor type 5"/>
    <property type="match status" value="1"/>
</dbReference>
<evidence type="ECO:0000256" key="3">
    <source>
        <dbReference type="ARBA" id="ARBA00022692"/>
    </source>
</evidence>
<evidence type="ECO:0000256" key="1">
    <source>
        <dbReference type="ARBA" id="ARBA00004651"/>
    </source>
</evidence>
<keyword evidence="3 10" id="KW-0812">Transmembrane</keyword>
<dbReference type="GO" id="GO:0090026">
    <property type="term" value="P:positive regulation of monocyte chemotaxis"/>
    <property type="evidence" value="ECO:0007669"/>
    <property type="project" value="InterPro"/>
</dbReference>
<evidence type="ECO:0000256" key="9">
    <source>
        <dbReference type="ARBA" id="ARBA00023224"/>
    </source>
</evidence>
<dbReference type="PANTHER" id="PTHR10489">
    <property type="entry name" value="CELL ADHESION MOLECULE"/>
    <property type="match status" value="1"/>
</dbReference>